<proteinExistence type="predicted"/>
<dbReference type="Pfam" id="PF14203">
    <property type="entry name" value="TTRAP"/>
    <property type="match status" value="1"/>
</dbReference>
<accession>A0ABV1C577</accession>
<evidence type="ECO:0000313" key="1">
    <source>
        <dbReference type="EMBL" id="MEQ2385928.1"/>
    </source>
</evidence>
<dbReference type="InterPro" id="IPR041965">
    <property type="entry name" value="TTRAP_sf"/>
</dbReference>
<gene>
    <name evidence="1" type="ORF">WMO20_08305</name>
</gene>
<dbReference type="InterPro" id="IPR025468">
    <property type="entry name" value="TTRAP"/>
</dbReference>
<name>A0ABV1C577_9FIRM</name>
<reference evidence="1 2" key="1">
    <citation type="submission" date="2024-03" db="EMBL/GenBank/DDBJ databases">
        <title>Human intestinal bacterial collection.</title>
        <authorList>
            <person name="Pauvert C."/>
            <person name="Hitch T.C.A."/>
            <person name="Clavel T."/>
        </authorList>
    </citation>
    <scope>NUCLEOTIDE SEQUENCE [LARGE SCALE GENOMIC DNA]</scope>
    <source>
        <strain evidence="1 2">CLA-AA-H281</strain>
    </source>
</reference>
<sequence>MNRLTVEETNLLSIYIGEDRQELTDNLTAALPYMDGDMKEIAKRALSKVAAMTEAEYGELALYAADEV</sequence>
<dbReference type="Gene3D" id="1.10.10.1850">
    <property type="entry name" value="Sporulation protein-like"/>
    <property type="match status" value="1"/>
</dbReference>
<comment type="caution">
    <text evidence="1">The sequence shown here is derived from an EMBL/GenBank/DDBJ whole genome shotgun (WGS) entry which is preliminary data.</text>
</comment>
<protein>
    <submittedName>
        <fullName evidence="1">Transposon-transfer assisting family protein</fullName>
    </submittedName>
</protein>
<evidence type="ECO:0000313" key="2">
    <source>
        <dbReference type="Proteomes" id="UP001465119"/>
    </source>
</evidence>
<dbReference type="EMBL" id="JBBMEN010000009">
    <property type="protein sequence ID" value="MEQ2385928.1"/>
    <property type="molecule type" value="Genomic_DNA"/>
</dbReference>
<dbReference type="Proteomes" id="UP001465119">
    <property type="component" value="Unassembled WGS sequence"/>
</dbReference>
<organism evidence="1 2">
    <name type="scientific">Faecalibacterium intestinale</name>
    <dbReference type="NCBI Taxonomy" id="3133155"/>
    <lineage>
        <taxon>Bacteria</taxon>
        <taxon>Bacillati</taxon>
        <taxon>Bacillota</taxon>
        <taxon>Clostridia</taxon>
        <taxon>Eubacteriales</taxon>
        <taxon>Oscillospiraceae</taxon>
        <taxon>Faecalibacterium</taxon>
    </lineage>
</organism>
<keyword evidence="2" id="KW-1185">Reference proteome</keyword>